<comment type="caution">
    <text evidence="2">The sequence shown here is derived from an EMBL/GenBank/DDBJ whole genome shotgun (WGS) entry which is preliminary data.</text>
</comment>
<evidence type="ECO:0008006" key="4">
    <source>
        <dbReference type="Google" id="ProtNLM"/>
    </source>
</evidence>
<name>A0A2S9I7X4_9GAMM</name>
<sequence>MKISSALILLAVFSLAGCKTAPSQPDDDTLVTSEVNGVKLVHRYAVQAPTSFTPVNQQYRALYKASVMTRPDYSGKIVRYLETGKPFTVLGEADHWLAIAGDDPQQLAGYVPLKAGVKSELYDATLRNDRPRPRKARKKECVDVGGQSKACRSGDTATWILQ</sequence>
<dbReference type="EMBL" id="PDET01000015">
    <property type="protein sequence ID" value="PRD13897.1"/>
    <property type="molecule type" value="Genomic_DNA"/>
</dbReference>
<keyword evidence="1" id="KW-0732">Signal</keyword>
<evidence type="ECO:0000313" key="3">
    <source>
        <dbReference type="Proteomes" id="UP000239181"/>
    </source>
</evidence>
<feature type="chain" id="PRO_5015672012" description="SH3 domain-containing protein" evidence="1">
    <location>
        <begin position="17"/>
        <end position="162"/>
    </location>
</feature>
<protein>
    <recommendedName>
        <fullName evidence="4">SH3 domain-containing protein</fullName>
    </recommendedName>
</protein>
<dbReference type="PROSITE" id="PS51257">
    <property type="entry name" value="PROKAR_LIPOPROTEIN"/>
    <property type="match status" value="1"/>
</dbReference>
<dbReference type="RefSeq" id="WP_105594372.1">
    <property type="nucleotide sequence ID" value="NZ_JAFBFW010000001.1"/>
</dbReference>
<feature type="signal peptide" evidence="1">
    <location>
        <begin position="1"/>
        <end position="16"/>
    </location>
</feature>
<evidence type="ECO:0000313" key="2">
    <source>
        <dbReference type="EMBL" id="PRD13897.1"/>
    </source>
</evidence>
<organism evidence="2 3">
    <name type="scientific">Pantoea coffeiphila</name>
    <dbReference type="NCBI Taxonomy" id="1465635"/>
    <lineage>
        <taxon>Bacteria</taxon>
        <taxon>Pseudomonadati</taxon>
        <taxon>Pseudomonadota</taxon>
        <taxon>Gammaproteobacteria</taxon>
        <taxon>Enterobacterales</taxon>
        <taxon>Erwiniaceae</taxon>
        <taxon>Pantoea</taxon>
    </lineage>
</organism>
<accession>A0A2S9I7X4</accession>
<dbReference type="Proteomes" id="UP000239181">
    <property type="component" value="Unassembled WGS sequence"/>
</dbReference>
<dbReference type="AlphaFoldDB" id="A0A2S9I7X4"/>
<proteinExistence type="predicted"/>
<evidence type="ECO:0000256" key="1">
    <source>
        <dbReference type="SAM" id="SignalP"/>
    </source>
</evidence>
<reference evidence="2 3" key="1">
    <citation type="submission" date="2017-10" db="EMBL/GenBank/DDBJ databases">
        <title>Draft genome of two endophytic bacteria isolated from 'guarana' Paullinia cupana (Mart.) Ducke.</title>
        <authorList>
            <person name="Siqueira K.A."/>
            <person name="Liotti R.G."/>
            <person name="Mendes T.A."/>
            <person name="Soares M.A."/>
        </authorList>
    </citation>
    <scope>NUCLEOTIDE SEQUENCE [LARGE SCALE GENOMIC DNA]</scope>
    <source>
        <strain evidence="2 3">342</strain>
    </source>
</reference>
<keyword evidence="3" id="KW-1185">Reference proteome</keyword>
<gene>
    <name evidence="2" type="ORF">CQW29_19350</name>
</gene>
<dbReference type="OrthoDB" id="6546251at2"/>